<feature type="region of interest" description="Disordered" evidence="1">
    <location>
        <begin position="130"/>
        <end position="181"/>
    </location>
</feature>
<dbReference type="Proteomes" id="UP000694522">
    <property type="component" value="Unplaced"/>
</dbReference>
<reference evidence="2" key="1">
    <citation type="submission" date="2025-08" db="UniProtKB">
        <authorList>
            <consortium name="Ensembl"/>
        </authorList>
    </citation>
    <scope>IDENTIFICATION</scope>
</reference>
<name>A0A8B9IUM9_9PSIT</name>
<feature type="compositionally biased region" description="Polar residues" evidence="1">
    <location>
        <begin position="161"/>
        <end position="175"/>
    </location>
</feature>
<evidence type="ECO:0000313" key="3">
    <source>
        <dbReference type="Proteomes" id="UP000694522"/>
    </source>
</evidence>
<evidence type="ECO:0000256" key="1">
    <source>
        <dbReference type="SAM" id="MobiDB-lite"/>
    </source>
</evidence>
<accession>A0A8B9IUM9</accession>
<protein>
    <submittedName>
        <fullName evidence="2">Uncharacterized protein</fullName>
    </submittedName>
</protein>
<reference evidence="2" key="2">
    <citation type="submission" date="2025-09" db="UniProtKB">
        <authorList>
            <consortium name="Ensembl"/>
        </authorList>
    </citation>
    <scope>IDENTIFICATION</scope>
</reference>
<feature type="region of interest" description="Disordered" evidence="1">
    <location>
        <begin position="61"/>
        <end position="80"/>
    </location>
</feature>
<dbReference type="AlphaFoldDB" id="A0A8B9IUM9"/>
<sequence length="181" mass="18638">PGGLPVVEVVVLALAYPGVPKGLVAPLKGGGAAWGGPEGHFGASWMLEAMQRGRFGEEATALVSAAPPERSSGDGADAMGSGSPQLPFIPCCSRESEGQASSPRWGPNSANVCVCIYIYIYVCSSSSHPQHEGSLGSKQPPGAGPAPPGKDGFPWDEPLQAPQSSRNVQGAQGWQQKGFRQ</sequence>
<organism evidence="2 3">
    <name type="scientific">Amazona collaria</name>
    <name type="common">yellow-billed parrot</name>
    <dbReference type="NCBI Taxonomy" id="241587"/>
    <lineage>
        <taxon>Eukaryota</taxon>
        <taxon>Metazoa</taxon>
        <taxon>Chordata</taxon>
        <taxon>Craniata</taxon>
        <taxon>Vertebrata</taxon>
        <taxon>Euteleostomi</taxon>
        <taxon>Archelosauria</taxon>
        <taxon>Archosauria</taxon>
        <taxon>Dinosauria</taxon>
        <taxon>Saurischia</taxon>
        <taxon>Theropoda</taxon>
        <taxon>Coelurosauria</taxon>
        <taxon>Aves</taxon>
        <taxon>Neognathae</taxon>
        <taxon>Neoaves</taxon>
        <taxon>Telluraves</taxon>
        <taxon>Australaves</taxon>
        <taxon>Psittaciformes</taxon>
        <taxon>Psittacidae</taxon>
        <taxon>Amazona</taxon>
    </lineage>
</organism>
<keyword evidence="3" id="KW-1185">Reference proteome</keyword>
<evidence type="ECO:0000313" key="2">
    <source>
        <dbReference type="Ensembl" id="ENSACOP00000006728.1"/>
    </source>
</evidence>
<proteinExistence type="predicted"/>
<dbReference type="Ensembl" id="ENSACOT00000006965.1">
    <property type="protein sequence ID" value="ENSACOP00000006728.1"/>
    <property type="gene ID" value="ENSACOG00000004704.1"/>
</dbReference>